<dbReference type="Pfam" id="PF15449">
    <property type="entry name" value="Retinal"/>
    <property type="match status" value="1"/>
</dbReference>
<proteinExistence type="predicted"/>
<evidence type="ECO:0000313" key="3">
    <source>
        <dbReference type="RefSeq" id="XP_038818725.1"/>
    </source>
</evidence>
<evidence type="ECO:0000313" key="2">
    <source>
        <dbReference type="Proteomes" id="UP000808372"/>
    </source>
</evidence>
<dbReference type="GeneID" id="120019499"/>
<gene>
    <name evidence="3" type="primary">LOC120019499</name>
</gene>
<name>A0A8U0P5W5_SALNM</name>
<protein>
    <submittedName>
        <fullName evidence="3">Photoreceptor cilium actin regulator-like</fullName>
    </submittedName>
</protein>
<organism evidence="2 3">
    <name type="scientific">Salvelinus namaycush</name>
    <name type="common">Lake trout</name>
    <name type="synonym">Salmo namaycush</name>
    <dbReference type="NCBI Taxonomy" id="8040"/>
    <lineage>
        <taxon>Eukaryota</taxon>
        <taxon>Metazoa</taxon>
        <taxon>Chordata</taxon>
        <taxon>Craniata</taxon>
        <taxon>Vertebrata</taxon>
        <taxon>Euteleostomi</taxon>
        <taxon>Actinopterygii</taxon>
        <taxon>Neopterygii</taxon>
        <taxon>Teleostei</taxon>
        <taxon>Protacanthopterygii</taxon>
        <taxon>Salmoniformes</taxon>
        <taxon>Salmonidae</taxon>
        <taxon>Salmoninae</taxon>
        <taxon>Salvelinus</taxon>
    </lineage>
</organism>
<accession>A0A8U0P5W5</accession>
<feature type="region of interest" description="Disordered" evidence="1">
    <location>
        <begin position="319"/>
        <end position="889"/>
    </location>
</feature>
<feature type="compositionally biased region" description="Polar residues" evidence="1">
    <location>
        <begin position="771"/>
        <end position="801"/>
    </location>
</feature>
<feature type="compositionally biased region" description="Acidic residues" evidence="1">
    <location>
        <begin position="584"/>
        <end position="599"/>
    </location>
</feature>
<feature type="compositionally biased region" description="Acidic residues" evidence="1">
    <location>
        <begin position="369"/>
        <end position="392"/>
    </location>
</feature>
<dbReference type="PANTHER" id="PTHR22017:SF3">
    <property type="entry name" value="PHOTORECEPTOR CILIUM ACTIN REGULATOR 2"/>
    <property type="match status" value="1"/>
</dbReference>
<keyword evidence="2" id="KW-1185">Reference proteome</keyword>
<dbReference type="Proteomes" id="UP000808372">
    <property type="component" value="Chromosome 24"/>
</dbReference>
<feature type="region of interest" description="Disordered" evidence="1">
    <location>
        <begin position="100"/>
        <end position="131"/>
    </location>
</feature>
<reference evidence="3" key="1">
    <citation type="submission" date="2025-08" db="UniProtKB">
        <authorList>
            <consortium name="RefSeq"/>
        </authorList>
    </citation>
    <scope>IDENTIFICATION</scope>
    <source>
        <tissue evidence="3">White muscle</tissue>
    </source>
</reference>
<sequence length="889" mass="96880">MGCSPSKGHLFPGIPDGVHKALLPVPPEVGNIKPVEGENQDINNTDIDEEVEELPLSAEEENPMGALGTVADMAPNTAVVSNLGAVSQIEVKMTSQVRNTQSEELPEKQAKKVKKRRKNKGVKRGCRKEKETNTSIIQGKVDLPMHMVRAHQAAYEYLNPNISKCETLLGLLDQAAQTQLSLQPMMTAIVMRFEEVNQALEEMAEEGELMLKEHGNHMAWPSEIRDPAPTPSKPNADPSETPPDLLQLLLQHSTEKMKLVGSSIQGLGDTALEEAADFFASLSRLLGERLQAKRAVEERLTQVLARVEAAAKCNLDDLSLHSEDSGIGGENESLMGSERHRRQWGSSGSGGSARPTPPSHSPDQVCLNEGEEGEENEEEDDDNEDEEDEEEERSGRVRSNSSPPDPIQNTKHSKGQPPKRPQTAAPLGRPVRPPRSLSIESLHVQELQQKDLDRRKGNNSLRRYSSGGQRVARYGLKGSTKANQAPNSLPAIAPQPPGRNSVKRLINTFSGGVDGRPGQSLPSAHLRGSRSSGTPLLPDIGSGEDIVNGNNNKNIWAAEGGEGLDDDNLPPPPPEVLMDNSYESNEENPDDEEGEEEDTDSRGHPVPRQRSTASQRLRASLQNMTVLPNRGSVGPIRQDPETRGGQQPASEGDQENEQAASLYHKARKIIHLRNAAESAANKPDQGVRGPLRAGVSLRHGSSNPYEGEYYPTSMPPTVPPVSRVRLPPSCPSTHHRLPSPPAFAQPNPPSRPPSPRVLRWSKEDSGEDMSPSVSFNDARSVFCQNSQTNSQSWTPHYSSTLPRPYGEPSRGRLSTRGSQTVSRRSQSDQRPSLTTQQQDLSNPGTPRGRTRGSEPNMSKSSDRMVNGLVMEGDNQSDPSAVDTDLDPEQ</sequence>
<dbReference type="PANTHER" id="PTHR22017">
    <property type="entry name" value="PHOTORECEPTOR CILIUM ACTIN REGULATOR"/>
    <property type="match status" value="1"/>
</dbReference>
<feature type="compositionally biased region" description="Polar residues" evidence="1">
    <location>
        <begin position="609"/>
        <end position="626"/>
    </location>
</feature>
<dbReference type="RefSeq" id="XP_038818725.1">
    <property type="nucleotide sequence ID" value="XM_038962797.1"/>
</dbReference>
<dbReference type="AlphaFoldDB" id="A0A8U0P5W5"/>
<dbReference type="KEGG" id="snh:120019499"/>
<evidence type="ECO:0000256" key="1">
    <source>
        <dbReference type="SAM" id="MobiDB-lite"/>
    </source>
</evidence>
<feature type="compositionally biased region" description="Basic residues" evidence="1">
    <location>
        <begin position="111"/>
        <end position="127"/>
    </location>
</feature>
<dbReference type="InterPro" id="IPR029352">
    <property type="entry name" value="PCARE"/>
</dbReference>
<feature type="compositionally biased region" description="Polar residues" evidence="1">
    <location>
        <begin position="458"/>
        <end position="468"/>
    </location>
</feature>
<feature type="region of interest" description="Disordered" evidence="1">
    <location>
        <begin position="220"/>
        <end position="243"/>
    </location>
</feature>
<feature type="compositionally biased region" description="Pro residues" evidence="1">
    <location>
        <begin position="738"/>
        <end position="755"/>
    </location>
</feature>
<feature type="compositionally biased region" description="Polar residues" evidence="1">
    <location>
        <begin position="815"/>
        <end position="844"/>
    </location>
</feature>
<feature type="compositionally biased region" description="Polar residues" evidence="1">
    <location>
        <begin position="397"/>
        <end position="410"/>
    </location>
</feature>